<proteinExistence type="predicted"/>
<name>A0AAD5K0Y7_9FUNG</name>
<reference evidence="1" key="2">
    <citation type="submission" date="2023-02" db="EMBL/GenBank/DDBJ databases">
        <authorList>
            <consortium name="DOE Joint Genome Institute"/>
            <person name="Mondo S.J."/>
            <person name="Chang Y."/>
            <person name="Wang Y."/>
            <person name="Ahrendt S."/>
            <person name="Andreopoulos W."/>
            <person name="Barry K."/>
            <person name="Beard J."/>
            <person name="Benny G.L."/>
            <person name="Blankenship S."/>
            <person name="Bonito G."/>
            <person name="Cuomo C."/>
            <person name="Desiro A."/>
            <person name="Gervers K.A."/>
            <person name="Hundley H."/>
            <person name="Kuo A."/>
            <person name="LaButti K."/>
            <person name="Lang B.F."/>
            <person name="Lipzen A."/>
            <person name="O'Donnell K."/>
            <person name="Pangilinan J."/>
            <person name="Reynolds N."/>
            <person name="Sandor L."/>
            <person name="Smith M.W."/>
            <person name="Tsang A."/>
            <person name="Grigoriev I.V."/>
            <person name="Stajich J.E."/>
            <person name="Spatafora J.W."/>
        </authorList>
    </citation>
    <scope>NUCLEOTIDE SEQUENCE</scope>
    <source>
        <strain evidence="1">RSA 2281</strain>
    </source>
</reference>
<dbReference type="EMBL" id="JAIXMP010000037">
    <property type="protein sequence ID" value="KAI9248887.1"/>
    <property type="molecule type" value="Genomic_DNA"/>
</dbReference>
<comment type="caution">
    <text evidence="1">The sequence shown here is derived from an EMBL/GenBank/DDBJ whole genome shotgun (WGS) entry which is preliminary data.</text>
</comment>
<dbReference type="AlphaFoldDB" id="A0AAD5K0Y7"/>
<evidence type="ECO:0000313" key="1">
    <source>
        <dbReference type="EMBL" id="KAI9248887.1"/>
    </source>
</evidence>
<keyword evidence="2" id="KW-1185">Reference proteome</keyword>
<sequence>MIQYQPNDTSGNIRKGTIFLSMYGHQTQAIDAYEAGHAYLEDGKNAPSPDQILASRLFNGKTDAVTKNGIKMIFFIKTSRLMCLWYHRGWKSVKRLYVWSCQESCTKNHFIVSPSTLSILPLVMKNRETSKRLYANEEEYEAFYSEYLHGPLQRLKTLTSWLYPGI</sequence>
<accession>A0AAD5K0Y7</accession>
<reference evidence="1" key="1">
    <citation type="journal article" date="2022" name="IScience">
        <title>Evolution of zygomycete secretomes and the origins of terrestrial fungal ecologies.</title>
        <authorList>
            <person name="Chang Y."/>
            <person name="Wang Y."/>
            <person name="Mondo S."/>
            <person name="Ahrendt S."/>
            <person name="Andreopoulos W."/>
            <person name="Barry K."/>
            <person name="Beard J."/>
            <person name="Benny G.L."/>
            <person name="Blankenship S."/>
            <person name="Bonito G."/>
            <person name="Cuomo C."/>
            <person name="Desiro A."/>
            <person name="Gervers K.A."/>
            <person name="Hundley H."/>
            <person name="Kuo A."/>
            <person name="LaButti K."/>
            <person name="Lang B.F."/>
            <person name="Lipzen A."/>
            <person name="O'Donnell K."/>
            <person name="Pangilinan J."/>
            <person name="Reynolds N."/>
            <person name="Sandor L."/>
            <person name="Smith M.E."/>
            <person name="Tsang A."/>
            <person name="Grigoriev I.V."/>
            <person name="Stajich J.E."/>
            <person name="Spatafora J.W."/>
        </authorList>
    </citation>
    <scope>NUCLEOTIDE SEQUENCE</scope>
    <source>
        <strain evidence="1">RSA 2281</strain>
    </source>
</reference>
<gene>
    <name evidence="1" type="ORF">BDA99DRAFT_542455</name>
</gene>
<organism evidence="1 2">
    <name type="scientific">Phascolomyces articulosus</name>
    <dbReference type="NCBI Taxonomy" id="60185"/>
    <lineage>
        <taxon>Eukaryota</taxon>
        <taxon>Fungi</taxon>
        <taxon>Fungi incertae sedis</taxon>
        <taxon>Mucoromycota</taxon>
        <taxon>Mucoromycotina</taxon>
        <taxon>Mucoromycetes</taxon>
        <taxon>Mucorales</taxon>
        <taxon>Lichtheimiaceae</taxon>
        <taxon>Phascolomyces</taxon>
    </lineage>
</organism>
<protein>
    <submittedName>
        <fullName evidence="1">Uncharacterized protein</fullName>
    </submittedName>
</protein>
<dbReference type="Proteomes" id="UP001209540">
    <property type="component" value="Unassembled WGS sequence"/>
</dbReference>
<evidence type="ECO:0000313" key="2">
    <source>
        <dbReference type="Proteomes" id="UP001209540"/>
    </source>
</evidence>